<dbReference type="SMART" id="SM00342">
    <property type="entry name" value="HTH_ARAC"/>
    <property type="match status" value="1"/>
</dbReference>
<dbReference type="PROSITE" id="PS01124">
    <property type="entry name" value="HTH_ARAC_FAMILY_2"/>
    <property type="match status" value="1"/>
</dbReference>
<dbReference type="InterPro" id="IPR018060">
    <property type="entry name" value="HTH_AraC"/>
</dbReference>
<proteinExistence type="predicted"/>
<dbReference type="InterPro" id="IPR037923">
    <property type="entry name" value="HTH-like"/>
</dbReference>
<keyword evidence="3" id="KW-0804">Transcription</keyword>
<dbReference type="GO" id="GO:0003700">
    <property type="term" value="F:DNA-binding transcription factor activity"/>
    <property type="evidence" value="ECO:0007669"/>
    <property type="project" value="InterPro"/>
</dbReference>
<dbReference type="SUPFAM" id="SSF46689">
    <property type="entry name" value="Homeodomain-like"/>
    <property type="match status" value="2"/>
</dbReference>
<gene>
    <name evidence="5" type="ORF">F9U64_21735</name>
</gene>
<organism evidence="5 6">
    <name type="scientific">Gracilibacillus oryzae</name>
    <dbReference type="NCBI Taxonomy" id="1672701"/>
    <lineage>
        <taxon>Bacteria</taxon>
        <taxon>Bacillati</taxon>
        <taxon>Bacillota</taxon>
        <taxon>Bacilli</taxon>
        <taxon>Bacillales</taxon>
        <taxon>Bacillaceae</taxon>
        <taxon>Gracilibacillus</taxon>
    </lineage>
</organism>
<dbReference type="EMBL" id="WEID01000127">
    <property type="protein sequence ID" value="KAB8125766.1"/>
    <property type="molecule type" value="Genomic_DNA"/>
</dbReference>
<dbReference type="InterPro" id="IPR003313">
    <property type="entry name" value="AraC-bd"/>
</dbReference>
<reference evidence="5 6" key="1">
    <citation type="submission" date="2019-10" db="EMBL/GenBank/DDBJ databases">
        <title>Gracilibacillus sp. nov. isolated from rice seeds.</title>
        <authorList>
            <person name="He S."/>
        </authorList>
    </citation>
    <scope>NUCLEOTIDE SEQUENCE [LARGE SCALE GENOMIC DNA]</scope>
    <source>
        <strain evidence="5 6">TD8</strain>
    </source>
</reference>
<evidence type="ECO:0000313" key="6">
    <source>
        <dbReference type="Proteomes" id="UP000480246"/>
    </source>
</evidence>
<keyword evidence="2" id="KW-0238">DNA-binding</keyword>
<dbReference type="Gene3D" id="1.10.10.60">
    <property type="entry name" value="Homeodomain-like"/>
    <property type="match status" value="2"/>
</dbReference>
<accession>A0A7C8KM68</accession>
<dbReference type="Pfam" id="PF12833">
    <property type="entry name" value="HTH_18"/>
    <property type="match status" value="1"/>
</dbReference>
<dbReference type="GO" id="GO:0043565">
    <property type="term" value="F:sequence-specific DNA binding"/>
    <property type="evidence" value="ECO:0007669"/>
    <property type="project" value="InterPro"/>
</dbReference>
<evidence type="ECO:0000256" key="3">
    <source>
        <dbReference type="ARBA" id="ARBA00023163"/>
    </source>
</evidence>
<sequence length="291" mass="34007">MKVNNSYGFHLKGSHQNRVAGIHTIGKEIRTEESYRWNGLERGEEGRVVFQYTLSGKGAIRIKEKTYTLSKEQAFLVHIPSDHCYFLPAESEHWEFIYITLFGDEAVHYYEFLKQEYGQILQMPMKARPIKHIYRLLEKIETTGISHAYEASGYAYSFLMECMQYFEHDLKKDEELPIAIAKSVTFMEKNFSEDISLSDIVQVSGLSKYHFTRLFSKTMGETPIQFLTRIRIQYAADLLQQRKLSVEEIAKKVGYTNGNYFSKVFKSILNVTPSEYRNNQSFMPVDRLFID</sequence>
<dbReference type="PRINTS" id="PR00032">
    <property type="entry name" value="HTHARAC"/>
</dbReference>
<dbReference type="SUPFAM" id="SSF51215">
    <property type="entry name" value="Regulatory protein AraC"/>
    <property type="match status" value="1"/>
</dbReference>
<dbReference type="Pfam" id="PF02311">
    <property type="entry name" value="AraC_binding"/>
    <property type="match status" value="1"/>
</dbReference>
<protein>
    <submittedName>
        <fullName evidence="5">AraC family transcriptional regulator</fullName>
    </submittedName>
</protein>
<keyword evidence="1" id="KW-0805">Transcription regulation</keyword>
<evidence type="ECO:0000259" key="4">
    <source>
        <dbReference type="PROSITE" id="PS01124"/>
    </source>
</evidence>
<dbReference type="InterPro" id="IPR009057">
    <property type="entry name" value="Homeodomain-like_sf"/>
</dbReference>
<dbReference type="InterPro" id="IPR020449">
    <property type="entry name" value="Tscrpt_reg_AraC-type_HTH"/>
</dbReference>
<dbReference type="OrthoDB" id="2237754at2"/>
<keyword evidence="6" id="KW-1185">Reference proteome</keyword>
<evidence type="ECO:0000256" key="1">
    <source>
        <dbReference type="ARBA" id="ARBA00023015"/>
    </source>
</evidence>
<evidence type="ECO:0000256" key="2">
    <source>
        <dbReference type="ARBA" id="ARBA00023125"/>
    </source>
</evidence>
<comment type="caution">
    <text evidence="5">The sequence shown here is derived from an EMBL/GenBank/DDBJ whole genome shotgun (WGS) entry which is preliminary data.</text>
</comment>
<dbReference type="Proteomes" id="UP000480246">
    <property type="component" value="Unassembled WGS sequence"/>
</dbReference>
<evidence type="ECO:0000313" key="5">
    <source>
        <dbReference type="EMBL" id="KAB8125766.1"/>
    </source>
</evidence>
<dbReference type="AlphaFoldDB" id="A0A7C8KM68"/>
<dbReference type="PANTHER" id="PTHR43280:SF28">
    <property type="entry name" value="HTH-TYPE TRANSCRIPTIONAL ACTIVATOR RHAS"/>
    <property type="match status" value="1"/>
</dbReference>
<dbReference type="RefSeq" id="WP_153406978.1">
    <property type="nucleotide sequence ID" value="NZ_ML762458.1"/>
</dbReference>
<name>A0A7C8KM68_9BACI</name>
<dbReference type="PANTHER" id="PTHR43280">
    <property type="entry name" value="ARAC-FAMILY TRANSCRIPTIONAL REGULATOR"/>
    <property type="match status" value="1"/>
</dbReference>
<feature type="domain" description="HTH araC/xylS-type" evidence="4">
    <location>
        <begin position="181"/>
        <end position="279"/>
    </location>
</feature>